<dbReference type="SUPFAM" id="SSF52540">
    <property type="entry name" value="P-loop containing nucleoside triphosphate hydrolases"/>
    <property type="match status" value="1"/>
</dbReference>
<dbReference type="PROSITE" id="PS00211">
    <property type="entry name" value="ABC_TRANSPORTER_1"/>
    <property type="match status" value="1"/>
</dbReference>
<keyword evidence="4" id="KW-0067">ATP-binding</keyword>
<dbReference type="PROSITE" id="PS50893">
    <property type="entry name" value="ABC_TRANSPORTER_2"/>
    <property type="match status" value="1"/>
</dbReference>
<comment type="similarity">
    <text evidence="1">Belongs to the ABC transporter superfamily.</text>
</comment>
<dbReference type="PANTHER" id="PTHR43776">
    <property type="entry name" value="TRANSPORT ATP-BINDING PROTEIN"/>
    <property type="match status" value="1"/>
</dbReference>
<dbReference type="InterPro" id="IPR003593">
    <property type="entry name" value="AAA+_ATPase"/>
</dbReference>
<evidence type="ECO:0000256" key="4">
    <source>
        <dbReference type="ARBA" id="ARBA00022840"/>
    </source>
</evidence>
<accession>A0A7U4DM51</accession>
<proteinExistence type="inferred from homology"/>
<protein>
    <submittedName>
        <fullName evidence="6">ABC transporter related protein</fullName>
    </submittedName>
</protein>
<organism evidence="6">
    <name type="scientific">Geobacillus sp. (strain Y4.1MC1)</name>
    <dbReference type="NCBI Taxonomy" id="581103"/>
    <lineage>
        <taxon>Bacteria</taxon>
        <taxon>Bacillati</taxon>
        <taxon>Bacillota</taxon>
        <taxon>Bacilli</taxon>
        <taxon>Bacillales</taxon>
        <taxon>Anoxybacillaceae</taxon>
        <taxon>Geobacillus</taxon>
    </lineage>
</organism>
<dbReference type="Pfam" id="PF00005">
    <property type="entry name" value="ABC_tran"/>
    <property type="match status" value="1"/>
</dbReference>
<evidence type="ECO:0000256" key="1">
    <source>
        <dbReference type="ARBA" id="ARBA00005417"/>
    </source>
</evidence>
<dbReference type="GO" id="GO:0055085">
    <property type="term" value="P:transmembrane transport"/>
    <property type="evidence" value="ECO:0007669"/>
    <property type="project" value="UniProtKB-ARBA"/>
</dbReference>
<feature type="domain" description="ABC transporter" evidence="5">
    <location>
        <begin position="3"/>
        <end position="201"/>
    </location>
</feature>
<gene>
    <name evidence="6" type="ORF">GY4MC1_3318</name>
</gene>
<dbReference type="Gene3D" id="3.40.50.300">
    <property type="entry name" value="P-loop containing nucleotide triphosphate hydrolases"/>
    <property type="match status" value="1"/>
</dbReference>
<sequence>MLLEGKDLSFRYHHGPWLFREIDVAICSGEVVGLLGQNGCGKTTLGRILAGYDNPIKGKVLMNGLPLPGHGYCPVQMIFQHPERAVNPRWRLSKTITEGWVPDNDLLEKFNVRKEWLDRWPNELSGGELQRICIVRALGPQTRFLIADEITAMLDAITQARIFHSLLQIVRERNLGMLVISHDRHLIKRICDRIIFWENLVH</sequence>
<dbReference type="GO" id="GO:0016887">
    <property type="term" value="F:ATP hydrolysis activity"/>
    <property type="evidence" value="ECO:0007669"/>
    <property type="project" value="InterPro"/>
</dbReference>
<dbReference type="KEGG" id="gmc:GY4MC1_3318"/>
<dbReference type="PANTHER" id="PTHR43776:SF7">
    <property type="entry name" value="D,D-DIPEPTIDE TRANSPORT ATP-BINDING PROTEIN DDPF-RELATED"/>
    <property type="match status" value="1"/>
</dbReference>
<dbReference type="InterPro" id="IPR050319">
    <property type="entry name" value="ABC_transp_ATP-bind"/>
</dbReference>
<dbReference type="InterPro" id="IPR017871">
    <property type="entry name" value="ABC_transporter-like_CS"/>
</dbReference>
<dbReference type="InterPro" id="IPR003439">
    <property type="entry name" value="ABC_transporter-like_ATP-bd"/>
</dbReference>
<dbReference type="GO" id="GO:0005524">
    <property type="term" value="F:ATP binding"/>
    <property type="evidence" value="ECO:0007669"/>
    <property type="project" value="UniProtKB-KW"/>
</dbReference>
<dbReference type="AlphaFoldDB" id="A0A7U4DM51"/>
<evidence type="ECO:0000256" key="3">
    <source>
        <dbReference type="ARBA" id="ARBA00022741"/>
    </source>
</evidence>
<keyword evidence="3" id="KW-0547">Nucleotide-binding</keyword>
<keyword evidence="2" id="KW-0813">Transport</keyword>
<dbReference type="EMBL" id="CP002293">
    <property type="protein sequence ID" value="ADP75983.1"/>
    <property type="molecule type" value="Genomic_DNA"/>
</dbReference>
<name>A0A7U4DM51_GEOS0</name>
<evidence type="ECO:0000313" key="6">
    <source>
        <dbReference type="EMBL" id="ADP75983.1"/>
    </source>
</evidence>
<reference evidence="6" key="1">
    <citation type="submission" date="2010-10" db="EMBL/GenBank/DDBJ databases">
        <title>Complete sequence of chromosome of Geobacillus sp. Y4.1MC1.</title>
        <authorList>
            <consortium name="US DOE Joint Genome Institute"/>
            <person name="Lucas S."/>
            <person name="Copeland A."/>
            <person name="Lapidus A."/>
            <person name="Cheng J.-F."/>
            <person name="Bruce D."/>
            <person name="Goodwin L."/>
            <person name="Pitluck S."/>
            <person name="Chertkov O."/>
            <person name="Zhang X."/>
            <person name="Detter J.C."/>
            <person name="Han C."/>
            <person name="Tapia R."/>
            <person name="Land M."/>
            <person name="Hauser L."/>
            <person name="Jeffries C."/>
            <person name="Kyrpides N."/>
            <person name="Ivanova N."/>
            <person name="Ovchinnikova G."/>
            <person name="Brumm P."/>
            <person name="Mead D."/>
            <person name="Woyke T."/>
        </authorList>
    </citation>
    <scope>NUCLEOTIDE SEQUENCE [LARGE SCALE GENOMIC DNA]</scope>
    <source>
        <strain evidence="6">Y4.1MC1</strain>
    </source>
</reference>
<evidence type="ECO:0000256" key="2">
    <source>
        <dbReference type="ARBA" id="ARBA00022448"/>
    </source>
</evidence>
<dbReference type="SMART" id="SM00382">
    <property type="entry name" value="AAA"/>
    <property type="match status" value="1"/>
</dbReference>
<dbReference type="InterPro" id="IPR027417">
    <property type="entry name" value="P-loop_NTPase"/>
</dbReference>
<evidence type="ECO:0000259" key="5">
    <source>
        <dbReference type="PROSITE" id="PS50893"/>
    </source>
</evidence>